<evidence type="ECO:0000256" key="6">
    <source>
        <dbReference type="ARBA" id="ARBA00023136"/>
    </source>
</evidence>
<dbReference type="Proteomes" id="UP000233556">
    <property type="component" value="Unassembled WGS sequence"/>
</dbReference>
<dbReference type="InterPro" id="IPR019133">
    <property type="entry name" value="MIC60"/>
</dbReference>
<keyword evidence="4 7" id="KW-1133">Transmembrane helix</keyword>
<keyword evidence="3 7" id="KW-0999">Mitochondrion inner membrane</keyword>
<dbReference type="Pfam" id="PF09731">
    <property type="entry name" value="Mitofilin"/>
    <property type="match status" value="2"/>
</dbReference>
<comment type="function">
    <text evidence="7">Component of the MICOS complex, a large protein complex of the mitochondrial inner membrane that plays crucial roles in the maintenance of crista junctions, inner membrane architecture, and formation of contact sites to the outer membrane.</text>
</comment>
<evidence type="ECO:0000256" key="4">
    <source>
        <dbReference type="ARBA" id="ARBA00022989"/>
    </source>
</evidence>
<reference evidence="10" key="1">
    <citation type="submission" date="2017-11" db="EMBL/GenBank/DDBJ databases">
        <authorList>
            <person name="Lima N.C."/>
            <person name="Parody-Merino A.M."/>
            <person name="Battley P.F."/>
            <person name="Fidler A.E."/>
            <person name="Prosdocimi F."/>
        </authorList>
    </citation>
    <scope>NUCLEOTIDE SEQUENCE [LARGE SCALE GENOMIC DNA]</scope>
</reference>
<reference evidence="10" key="2">
    <citation type="submission" date="2017-12" db="EMBL/GenBank/DDBJ databases">
        <title>Genome sequence of the Bar-tailed Godwit (Limosa lapponica baueri).</title>
        <authorList>
            <person name="Lima N.C.B."/>
            <person name="Parody-Merino A.M."/>
            <person name="Battley P.F."/>
            <person name="Fidler A.E."/>
            <person name="Prosdocimi F."/>
        </authorList>
    </citation>
    <scope>NUCLEOTIDE SEQUENCE [LARGE SCALE GENOMIC DNA]</scope>
</reference>
<gene>
    <name evidence="9" type="ORF">llap_989</name>
</gene>
<comment type="subcellular location">
    <subcellularLocation>
        <location evidence="7">Mitochondrion inner membrane</location>
        <topology evidence="7">Single-pass membrane protein</topology>
    </subcellularLocation>
</comment>
<evidence type="ECO:0000313" key="10">
    <source>
        <dbReference type="Proteomes" id="UP000233556"/>
    </source>
</evidence>
<evidence type="ECO:0000256" key="8">
    <source>
        <dbReference type="SAM" id="Coils"/>
    </source>
</evidence>
<comment type="subunit">
    <text evidence="7">Component of the mitochondrial contact site and cristae organizing system (MICOS) complex.</text>
</comment>
<organism evidence="9 10">
    <name type="scientific">Limosa lapponica baueri</name>
    <dbReference type="NCBI Taxonomy" id="1758121"/>
    <lineage>
        <taxon>Eukaryota</taxon>
        <taxon>Metazoa</taxon>
        <taxon>Chordata</taxon>
        <taxon>Craniata</taxon>
        <taxon>Vertebrata</taxon>
        <taxon>Euteleostomi</taxon>
        <taxon>Archelosauria</taxon>
        <taxon>Archosauria</taxon>
        <taxon>Dinosauria</taxon>
        <taxon>Saurischia</taxon>
        <taxon>Theropoda</taxon>
        <taxon>Coelurosauria</taxon>
        <taxon>Aves</taxon>
        <taxon>Neognathae</taxon>
        <taxon>Neoaves</taxon>
        <taxon>Charadriiformes</taxon>
        <taxon>Scolopacidae</taxon>
        <taxon>Limosa</taxon>
    </lineage>
</organism>
<dbReference type="OrthoDB" id="10261039at2759"/>
<keyword evidence="5 7" id="KW-0496">Mitochondrion</keyword>
<dbReference type="EMBL" id="KZ505648">
    <property type="protein sequence ID" value="PKU48665.1"/>
    <property type="molecule type" value="Genomic_DNA"/>
</dbReference>
<name>A0A2I0URI7_LIMLA</name>
<dbReference type="GO" id="GO:0042407">
    <property type="term" value="P:cristae formation"/>
    <property type="evidence" value="ECO:0007669"/>
    <property type="project" value="TreeGrafter"/>
</dbReference>
<protein>
    <recommendedName>
        <fullName evidence="7">MICOS complex subunit MIC60</fullName>
    </recommendedName>
    <alternativeName>
        <fullName evidence="7">Mitofilin</fullName>
    </alternativeName>
</protein>
<keyword evidence="8" id="KW-0175">Coiled coil</keyword>
<evidence type="ECO:0000313" key="9">
    <source>
        <dbReference type="EMBL" id="PKU48665.1"/>
    </source>
</evidence>
<dbReference type="PANTHER" id="PTHR15415">
    <property type="entry name" value="MITOFILIN"/>
    <property type="match status" value="1"/>
</dbReference>
<evidence type="ECO:0000256" key="3">
    <source>
        <dbReference type="ARBA" id="ARBA00022792"/>
    </source>
</evidence>
<dbReference type="GO" id="GO:0061617">
    <property type="term" value="C:MICOS complex"/>
    <property type="evidence" value="ECO:0007669"/>
    <property type="project" value="TreeGrafter"/>
</dbReference>
<feature type="transmembrane region" description="Helical" evidence="7">
    <location>
        <begin position="66"/>
        <end position="87"/>
    </location>
</feature>
<accession>A0A2I0URI7</accession>
<evidence type="ECO:0000256" key="1">
    <source>
        <dbReference type="ARBA" id="ARBA00010877"/>
    </source>
</evidence>
<comment type="similarity">
    <text evidence="1 7">Belongs to the MICOS complex subunit Mic60 family.</text>
</comment>
<keyword evidence="2 7" id="KW-0812">Transmembrane</keyword>
<feature type="coiled-coil region" evidence="8">
    <location>
        <begin position="226"/>
        <end position="265"/>
    </location>
</feature>
<proteinExistence type="inferred from homology"/>
<sequence>MSRAVANMKMMNWPRYPGEGCGSLQGHLEGKSSLSNDRRSDLNEANQDDQYLEGRLCVAILSLGKIIGAGVLFVAGGVGGTVLYASYDTQFRESVEKAVPYSDKLFEMALGPAPYSAPMPKKPKLRFDTWDREELEKMKGVIENAKKSQMAGAKSHITAAEEKLHHMIVDLDNVVKKVQAAQTEAKIVAQYHELVATAREEFQRELDSITPDVKPGWKGLTGQLSTDDLNSLIAHAHRRIDQLNKELAEQRVREQQHIESALEKQKLEDKKAFEAAVAKALEHHKSEIELEQEKKVKPETAVLYLALFQNLSEKLSEQEMQFRRLTQEQLDNFTLDINTAFARLKGIEQAVESHAVAEEEARKAHQLWLSVEALKYCMKTASGDSPTQPLESAVKAIKASCSDNAFTETLTAALPQESLTRGVYSEEALRARFYTVQKLAKRVAMIDETRNSLYQYFLSYLQSLLLFHPQQLKPPAELSPDDLDTFKLLSYASYCIEHGDLELAAKFVNQLRGESRRVAHDWLTEARMTLETKQIVDILTAYASAVGLGTTQVQ</sequence>
<keyword evidence="6 7" id="KW-0472">Membrane</keyword>
<dbReference type="PANTHER" id="PTHR15415:SF7">
    <property type="entry name" value="MICOS COMPLEX SUBUNIT MIC60"/>
    <property type="match status" value="1"/>
</dbReference>
<dbReference type="AlphaFoldDB" id="A0A2I0URI7"/>
<evidence type="ECO:0000256" key="5">
    <source>
        <dbReference type="ARBA" id="ARBA00023128"/>
    </source>
</evidence>
<evidence type="ECO:0000256" key="2">
    <source>
        <dbReference type="ARBA" id="ARBA00022692"/>
    </source>
</evidence>
<keyword evidence="10" id="KW-1185">Reference proteome</keyword>
<evidence type="ECO:0000256" key="7">
    <source>
        <dbReference type="RuleBase" id="RU363000"/>
    </source>
</evidence>